<dbReference type="Pfam" id="PF24046">
    <property type="entry name" value="At4g08330"/>
    <property type="match status" value="1"/>
</dbReference>
<evidence type="ECO:0000313" key="2">
    <source>
        <dbReference type="Proteomes" id="UP000265515"/>
    </source>
</evidence>
<sequence length="121" mass="13716">YHLHLSTKKRYASDMYFESGNKGTLSFWEIDETRFSKAEEVKCGLFFDTKDSWGFHRSRTQLRCLNCQAVIGYTSNDGPEVSPSPGVYGLGPSQATPRRSRYRVKLRAIIPDSEPIKGSFG</sequence>
<dbReference type="EMBL" id="BFEA01004246">
    <property type="protein sequence ID" value="GBG46665.1"/>
    <property type="molecule type" value="Genomic_DNA"/>
</dbReference>
<dbReference type="InterPro" id="IPR045282">
    <property type="entry name" value="At4g08330-like"/>
</dbReference>
<dbReference type="Proteomes" id="UP000265515">
    <property type="component" value="Unassembled WGS sequence"/>
</dbReference>
<name>A0A388JKS2_CHABU</name>
<dbReference type="Gramene" id="GBG46665">
    <property type="protein sequence ID" value="GBG46665"/>
    <property type="gene ID" value="CBR_g80133"/>
</dbReference>
<dbReference type="OMA" id="RTKIICN"/>
<comment type="caution">
    <text evidence="1">The sequence shown here is derived from an EMBL/GenBank/DDBJ whole genome shotgun (WGS) entry which is preliminary data.</text>
</comment>
<keyword evidence="2" id="KW-1185">Reference proteome</keyword>
<dbReference type="OrthoDB" id="2015559at2759"/>
<dbReference type="AlphaFoldDB" id="A0A388JKS2"/>
<gene>
    <name evidence="1" type="ORF">CBR_g80133</name>
</gene>
<dbReference type="PANTHER" id="PTHR33674">
    <property type="entry name" value="METHIONINE-S-OXIDE REDUCTASE"/>
    <property type="match status" value="1"/>
</dbReference>
<proteinExistence type="predicted"/>
<organism evidence="1 2">
    <name type="scientific">Chara braunii</name>
    <name type="common">Braun's stonewort</name>
    <dbReference type="NCBI Taxonomy" id="69332"/>
    <lineage>
        <taxon>Eukaryota</taxon>
        <taxon>Viridiplantae</taxon>
        <taxon>Streptophyta</taxon>
        <taxon>Charophyceae</taxon>
        <taxon>Charales</taxon>
        <taxon>Characeae</taxon>
        <taxon>Chara</taxon>
    </lineage>
</organism>
<accession>A0A388JKS2</accession>
<protein>
    <submittedName>
        <fullName evidence="1">Uncharacterized protein</fullName>
    </submittedName>
</protein>
<dbReference type="PANTHER" id="PTHR33674:SF3">
    <property type="entry name" value="YIPPEE DOMAIN-CONTAINING PROTEIN"/>
    <property type="match status" value="1"/>
</dbReference>
<feature type="non-terminal residue" evidence="1">
    <location>
        <position position="1"/>
    </location>
</feature>
<evidence type="ECO:0000313" key="1">
    <source>
        <dbReference type="EMBL" id="GBG46665.1"/>
    </source>
</evidence>
<reference evidence="1 2" key="1">
    <citation type="journal article" date="2018" name="Cell">
        <title>The Chara Genome: Secondary Complexity and Implications for Plant Terrestrialization.</title>
        <authorList>
            <person name="Nishiyama T."/>
            <person name="Sakayama H."/>
            <person name="Vries J.D."/>
            <person name="Buschmann H."/>
            <person name="Saint-Marcoux D."/>
            <person name="Ullrich K.K."/>
            <person name="Haas F.B."/>
            <person name="Vanderstraeten L."/>
            <person name="Becker D."/>
            <person name="Lang D."/>
            <person name="Vosolsobe S."/>
            <person name="Rombauts S."/>
            <person name="Wilhelmsson P.K.I."/>
            <person name="Janitza P."/>
            <person name="Kern R."/>
            <person name="Heyl A."/>
            <person name="Rumpler F."/>
            <person name="Villalobos L.I.A.C."/>
            <person name="Clay J.M."/>
            <person name="Skokan R."/>
            <person name="Toyoda A."/>
            <person name="Suzuki Y."/>
            <person name="Kagoshima H."/>
            <person name="Schijlen E."/>
            <person name="Tajeshwar N."/>
            <person name="Catarino B."/>
            <person name="Hetherington A.J."/>
            <person name="Saltykova A."/>
            <person name="Bonnot C."/>
            <person name="Breuninger H."/>
            <person name="Symeonidi A."/>
            <person name="Radhakrishnan G.V."/>
            <person name="Van Nieuwerburgh F."/>
            <person name="Deforce D."/>
            <person name="Chang C."/>
            <person name="Karol K.G."/>
            <person name="Hedrich R."/>
            <person name="Ulvskov P."/>
            <person name="Glockner G."/>
            <person name="Delwiche C.F."/>
            <person name="Petrasek J."/>
            <person name="Van de Peer Y."/>
            <person name="Friml J."/>
            <person name="Beilby M."/>
            <person name="Dolan L."/>
            <person name="Kohara Y."/>
            <person name="Sugano S."/>
            <person name="Fujiyama A."/>
            <person name="Delaux P.-M."/>
            <person name="Quint M."/>
            <person name="TheiBen G."/>
            <person name="Hagemann M."/>
            <person name="Harholt J."/>
            <person name="Dunand C."/>
            <person name="Zachgo S."/>
            <person name="Langdale J."/>
            <person name="Maumus F."/>
            <person name="Straeten D.V.D."/>
            <person name="Gould S.B."/>
            <person name="Rensing S.A."/>
        </authorList>
    </citation>
    <scope>NUCLEOTIDE SEQUENCE [LARGE SCALE GENOMIC DNA]</scope>
    <source>
        <strain evidence="1 2">S276</strain>
    </source>
</reference>